<evidence type="ECO:0000313" key="2">
    <source>
        <dbReference type="EMBL" id="GAT58199.1"/>
    </source>
</evidence>
<accession>A0ABQ0M4G0</accession>
<feature type="compositionally biased region" description="Polar residues" evidence="1">
    <location>
        <begin position="275"/>
        <end position="284"/>
    </location>
</feature>
<feature type="compositionally biased region" description="Low complexity" evidence="1">
    <location>
        <begin position="369"/>
        <end position="391"/>
    </location>
</feature>
<organism evidence="2 3">
    <name type="scientific">Mycena chlorophos</name>
    <name type="common">Agaric fungus</name>
    <name type="synonym">Agaricus chlorophos</name>
    <dbReference type="NCBI Taxonomy" id="658473"/>
    <lineage>
        <taxon>Eukaryota</taxon>
        <taxon>Fungi</taxon>
        <taxon>Dikarya</taxon>
        <taxon>Basidiomycota</taxon>
        <taxon>Agaricomycotina</taxon>
        <taxon>Agaricomycetes</taxon>
        <taxon>Agaricomycetidae</taxon>
        <taxon>Agaricales</taxon>
        <taxon>Marasmiineae</taxon>
        <taxon>Mycenaceae</taxon>
        <taxon>Mycena</taxon>
    </lineage>
</organism>
<reference evidence="2" key="1">
    <citation type="submission" date="2014-09" db="EMBL/GenBank/DDBJ databases">
        <title>Genome sequence of the luminous mushroom Mycena chlorophos for searching fungal bioluminescence genes.</title>
        <authorList>
            <person name="Tanaka Y."/>
            <person name="Kasuga D."/>
            <person name="Oba Y."/>
            <person name="Hase S."/>
            <person name="Sato K."/>
            <person name="Oba Y."/>
            <person name="Sakakibara Y."/>
        </authorList>
    </citation>
    <scope>NUCLEOTIDE SEQUENCE</scope>
</reference>
<dbReference type="Proteomes" id="UP000815677">
    <property type="component" value="Unassembled WGS sequence"/>
</dbReference>
<dbReference type="EMBL" id="DF849584">
    <property type="protein sequence ID" value="GAT58199.1"/>
    <property type="molecule type" value="Genomic_DNA"/>
</dbReference>
<feature type="compositionally biased region" description="Basic and acidic residues" evidence="1">
    <location>
        <begin position="76"/>
        <end position="88"/>
    </location>
</feature>
<evidence type="ECO:0000313" key="3">
    <source>
        <dbReference type="Proteomes" id="UP000815677"/>
    </source>
</evidence>
<feature type="region of interest" description="Disordered" evidence="1">
    <location>
        <begin position="33"/>
        <end position="337"/>
    </location>
</feature>
<feature type="compositionally biased region" description="Low complexity" evidence="1">
    <location>
        <begin position="139"/>
        <end position="170"/>
    </location>
</feature>
<feature type="region of interest" description="Disordered" evidence="1">
    <location>
        <begin position="1"/>
        <end position="21"/>
    </location>
</feature>
<feature type="region of interest" description="Disordered" evidence="1">
    <location>
        <begin position="367"/>
        <end position="485"/>
    </location>
</feature>
<feature type="compositionally biased region" description="Basic and acidic residues" evidence="1">
    <location>
        <begin position="11"/>
        <end position="21"/>
    </location>
</feature>
<feature type="compositionally biased region" description="Polar residues" evidence="1">
    <location>
        <begin position="185"/>
        <end position="195"/>
    </location>
</feature>
<protein>
    <submittedName>
        <fullName evidence="2">Uncharacterized protein</fullName>
    </submittedName>
</protein>
<name>A0ABQ0M4G0_MYCCL</name>
<keyword evidence="3" id="KW-1185">Reference proteome</keyword>
<feature type="compositionally biased region" description="Low complexity" evidence="1">
    <location>
        <begin position="564"/>
        <end position="588"/>
    </location>
</feature>
<feature type="region of interest" description="Disordered" evidence="1">
    <location>
        <begin position="521"/>
        <end position="596"/>
    </location>
</feature>
<sequence>MDAGAAAPHDASIRKRPDSRRSLLLEFKGIIRASSLTSRRTAEDDEGKSRTKRGRRVTVHYEMEPEPLQRASSSTSKDKHDEHDEVHELLSTPKPVPQPRPLSATTATPSPKRVAPSRIPVSPELHKPRTFLGIPLPSPRRSSFGSSRPSTPSDAPASAKPKPKAPIGKGPAPPKPGPVVRSASAPEQQRKTSPSKIPVAVKQNSPPPHTPIKPKGAHISASTIVVEPGSVSKASLPTTPQRRHMSEVGNTTRAAEPIGISPHRPSASVVGSRAPRTNSISNPRPTGGSPVMRPRSLSAGSRSAAIAASSSTLSIQERRERRASTDSSSHAHRPYRATVRLDGIAEFKGEGNEPPIEASAINRVTTIDAASTSPTMPTATTTTKSSLGSAASRKHGSFDFERPGWGMVPGSRGPATTLGIGPRTKRDSPRMSTVDETAVNRNVRVVPPPTPPELEPSHTGNSASTSASKSNTGHGTSSWGRSTGKRLSAGFSKLANGLGMGNGAGGKSMTSKASTINVAKERQHPKFPFEPPVTTSPVGIHRELSLDSQRDRDRKRISTPAPLSSTNSKSGHSHNHSTSSTTSSTHTGVSAGYRSGTKGRSLDLGLGLAWAPTRVREDAVMPESSFGRSLSASRRERRGREVAEEFRHALDEDGFKAFKKYVHRFDNHEIPFDGPAGIVSRVERLLRKARHLKDDERTRLLDSFVKLTLAAA</sequence>
<feature type="compositionally biased region" description="Basic and acidic residues" evidence="1">
    <location>
        <begin position="540"/>
        <end position="556"/>
    </location>
</feature>
<feature type="compositionally biased region" description="Low complexity" evidence="1">
    <location>
        <begin position="295"/>
        <end position="315"/>
    </location>
</feature>
<feature type="compositionally biased region" description="Low complexity" evidence="1">
    <location>
        <begin position="460"/>
        <end position="473"/>
    </location>
</feature>
<gene>
    <name evidence="2" type="ORF">MCHLO_14657</name>
</gene>
<proteinExistence type="predicted"/>
<evidence type="ECO:0000256" key="1">
    <source>
        <dbReference type="SAM" id="MobiDB-lite"/>
    </source>
</evidence>